<dbReference type="Proteomes" id="UP000829196">
    <property type="component" value="Unassembled WGS sequence"/>
</dbReference>
<feature type="region of interest" description="Disordered" evidence="1">
    <location>
        <begin position="34"/>
        <end position="70"/>
    </location>
</feature>
<proteinExistence type="predicted"/>
<evidence type="ECO:0000313" key="2">
    <source>
        <dbReference type="EMBL" id="KAI0496564.1"/>
    </source>
</evidence>
<sequence length="70" mass="7420">MASVRRVEVRWWSAVGQRSDGNQQLGSGLMMVGLKSGGGHRSGSGSTKVGMKFGGNRRPGRGRRPPPAEV</sequence>
<accession>A0A8T3AKJ7</accession>
<name>A0A8T3AKJ7_DENNO</name>
<evidence type="ECO:0000256" key="1">
    <source>
        <dbReference type="SAM" id="MobiDB-lite"/>
    </source>
</evidence>
<reference evidence="2" key="1">
    <citation type="journal article" date="2022" name="Front. Genet.">
        <title>Chromosome-Scale Assembly of the Dendrobium nobile Genome Provides Insights Into the Molecular Mechanism of the Biosynthesis of the Medicinal Active Ingredient of Dendrobium.</title>
        <authorList>
            <person name="Xu Q."/>
            <person name="Niu S.-C."/>
            <person name="Li K.-L."/>
            <person name="Zheng P.-J."/>
            <person name="Zhang X.-J."/>
            <person name="Jia Y."/>
            <person name="Liu Y."/>
            <person name="Niu Y.-X."/>
            <person name="Yu L.-H."/>
            <person name="Chen D.-F."/>
            <person name="Zhang G.-Q."/>
        </authorList>
    </citation>
    <scope>NUCLEOTIDE SEQUENCE</scope>
    <source>
        <tissue evidence="2">Leaf</tissue>
    </source>
</reference>
<protein>
    <submittedName>
        <fullName evidence="2">Uncharacterized protein</fullName>
    </submittedName>
</protein>
<dbReference type="AlphaFoldDB" id="A0A8T3AKJ7"/>
<evidence type="ECO:0000313" key="3">
    <source>
        <dbReference type="Proteomes" id="UP000829196"/>
    </source>
</evidence>
<keyword evidence="3" id="KW-1185">Reference proteome</keyword>
<organism evidence="2 3">
    <name type="scientific">Dendrobium nobile</name>
    <name type="common">Orchid</name>
    <dbReference type="NCBI Taxonomy" id="94219"/>
    <lineage>
        <taxon>Eukaryota</taxon>
        <taxon>Viridiplantae</taxon>
        <taxon>Streptophyta</taxon>
        <taxon>Embryophyta</taxon>
        <taxon>Tracheophyta</taxon>
        <taxon>Spermatophyta</taxon>
        <taxon>Magnoliopsida</taxon>
        <taxon>Liliopsida</taxon>
        <taxon>Asparagales</taxon>
        <taxon>Orchidaceae</taxon>
        <taxon>Epidendroideae</taxon>
        <taxon>Malaxideae</taxon>
        <taxon>Dendrobiinae</taxon>
        <taxon>Dendrobium</taxon>
    </lineage>
</organism>
<gene>
    <name evidence="2" type="ORF">KFK09_022884</name>
</gene>
<comment type="caution">
    <text evidence="2">The sequence shown here is derived from an EMBL/GenBank/DDBJ whole genome shotgun (WGS) entry which is preliminary data.</text>
</comment>
<dbReference type="EMBL" id="JAGYWB010000016">
    <property type="protein sequence ID" value="KAI0496564.1"/>
    <property type="molecule type" value="Genomic_DNA"/>
</dbReference>